<sequence>MASPPLLVSGNSSSVWLLRKKVGSLICSPSPPSPIKTTTPAIFKSNPIFDHLRRAIRLSFLFQGFKFMKWVFALLNSSAPHELLLSVAIEFHALAIGDFVKPVVATGSLGSWVFL</sequence>
<reference evidence="2" key="1">
    <citation type="submission" date="2016-06" db="EMBL/GenBank/DDBJ databases">
        <title>Parallel loss of symbiosis genes in relatives of nitrogen-fixing non-legume Parasponia.</title>
        <authorList>
            <person name="Van Velzen R."/>
            <person name="Holmer R."/>
            <person name="Bu F."/>
            <person name="Rutten L."/>
            <person name="Van Zeijl A."/>
            <person name="Liu W."/>
            <person name="Santuari L."/>
            <person name="Cao Q."/>
            <person name="Sharma T."/>
            <person name="Shen D."/>
            <person name="Roswanjaya Y."/>
            <person name="Wardhani T."/>
            <person name="Kalhor M.S."/>
            <person name="Jansen J."/>
            <person name="Van den Hoogen J."/>
            <person name="Gungor B."/>
            <person name="Hartog M."/>
            <person name="Hontelez J."/>
            <person name="Verver J."/>
            <person name="Yang W.-C."/>
            <person name="Schijlen E."/>
            <person name="Repin R."/>
            <person name="Schilthuizen M."/>
            <person name="Schranz E."/>
            <person name="Heidstra R."/>
            <person name="Miyata K."/>
            <person name="Fedorova E."/>
            <person name="Kohlen W."/>
            <person name="Bisseling T."/>
            <person name="Smit S."/>
            <person name="Geurts R."/>
        </authorList>
    </citation>
    <scope>NUCLEOTIDE SEQUENCE [LARGE SCALE GENOMIC DNA]</scope>
    <source>
        <strain evidence="2">cv. RG33-2</strain>
    </source>
</reference>
<dbReference type="InParanoid" id="A0A2P5ELX7"/>
<evidence type="ECO:0000313" key="1">
    <source>
        <dbReference type="EMBL" id="PON86568.1"/>
    </source>
</evidence>
<evidence type="ECO:0000313" key="2">
    <source>
        <dbReference type="Proteomes" id="UP000237000"/>
    </source>
</evidence>
<comment type="caution">
    <text evidence="1">The sequence shown here is derived from an EMBL/GenBank/DDBJ whole genome shotgun (WGS) entry which is preliminary data.</text>
</comment>
<dbReference type="AlphaFoldDB" id="A0A2P5ELX7"/>
<accession>A0A2P5ELX7</accession>
<proteinExistence type="predicted"/>
<name>A0A2P5ELX7_TREOI</name>
<dbReference type="Proteomes" id="UP000237000">
    <property type="component" value="Unassembled WGS sequence"/>
</dbReference>
<keyword evidence="2" id="KW-1185">Reference proteome</keyword>
<gene>
    <name evidence="1" type="ORF">TorRG33x02_176160</name>
</gene>
<organism evidence="1 2">
    <name type="scientific">Trema orientale</name>
    <name type="common">Charcoal tree</name>
    <name type="synonym">Celtis orientalis</name>
    <dbReference type="NCBI Taxonomy" id="63057"/>
    <lineage>
        <taxon>Eukaryota</taxon>
        <taxon>Viridiplantae</taxon>
        <taxon>Streptophyta</taxon>
        <taxon>Embryophyta</taxon>
        <taxon>Tracheophyta</taxon>
        <taxon>Spermatophyta</taxon>
        <taxon>Magnoliopsida</taxon>
        <taxon>eudicotyledons</taxon>
        <taxon>Gunneridae</taxon>
        <taxon>Pentapetalae</taxon>
        <taxon>rosids</taxon>
        <taxon>fabids</taxon>
        <taxon>Rosales</taxon>
        <taxon>Cannabaceae</taxon>
        <taxon>Trema</taxon>
    </lineage>
</organism>
<dbReference type="EMBL" id="JXTC01000130">
    <property type="protein sequence ID" value="PON86568.1"/>
    <property type="molecule type" value="Genomic_DNA"/>
</dbReference>
<protein>
    <submittedName>
        <fullName evidence="1">Uncharacterized protein</fullName>
    </submittedName>
</protein>